<dbReference type="RefSeq" id="WP_263570441.1">
    <property type="nucleotide sequence ID" value="NZ_JAJIRN010000003.1"/>
</dbReference>
<dbReference type="EMBL" id="JAJIRN010000003">
    <property type="protein sequence ID" value="MCV2367815.1"/>
    <property type="molecule type" value="Genomic_DNA"/>
</dbReference>
<feature type="binding site" evidence="5">
    <location>
        <position position="125"/>
    </location>
    <ligand>
        <name>ATP</name>
        <dbReference type="ChEBI" id="CHEBI:30616"/>
    </ligand>
</feature>
<keyword evidence="2 5" id="KW-0547">Nucleotide-binding</keyword>
<protein>
    <submittedName>
        <fullName evidence="8">Protein kinase</fullName>
    </submittedName>
</protein>
<keyword evidence="1" id="KW-0808">Transferase</keyword>
<dbReference type="SUPFAM" id="SSF56112">
    <property type="entry name" value="Protein kinase-like (PK-like)"/>
    <property type="match status" value="1"/>
</dbReference>
<evidence type="ECO:0000256" key="2">
    <source>
        <dbReference type="ARBA" id="ARBA00022741"/>
    </source>
</evidence>
<comment type="caution">
    <text evidence="8">The sequence shown here is derived from an EMBL/GenBank/DDBJ whole genome shotgun (WGS) entry which is preliminary data.</text>
</comment>
<feature type="compositionally biased region" description="Polar residues" evidence="6">
    <location>
        <begin position="60"/>
        <end position="71"/>
    </location>
</feature>
<sequence length="934" mass="101690">MSTRLALMSTERQNRPLHPPLQQPSGTAADEATQPFAAAHGFTTGKPAEAVEQTWAAESESASTMPPSADTSVPAGGAKTGQPALRKGMRLGAWALLQRIGRGGMGEVWLARRADGLYEAQAAIKLLRGDLDGQGVTARFARERALLARLNHSAIARLLDAGLADGSPDGLAPGQAYLVLEHVSGRQLNEHVREHGLGVAARVRLLIGIAEAVAYAHAQLIVHRDLKPSNVLVTPSGEPKLLDFGIAGLLDEGEPLETDLTRQSGLGMTLGYAAPEQVLGEPVGTEADVFSLGVMLFELLSGTLPFAPRGSYRPAAEHAILHDEPLRLAQAVQRAAAYPDPMSPGRPVDAERAYGDLEAVAAKALRKRPEERYGSVRELISDLQRWLGHRPVSVRRDDWRHRTQLLLRRHGLLAGAAALVLLSLSAGLAGATWQWQRAERAARQSDHVTRYLTDLLSSATPEAHGGNWPTVLQLLDDSRAELDQKFGQDPDTRLRLLQVLTNTYNALNRFDQAEPLAEQWVALADAQLGPGAPESLLARLGQAQGLQIKGSATRAVAVAEPLLQPLRQAFGTRSEQYRLLLQVLAASYMHSDRLRESEAMLNESWALTQAMHPGDTLERADYLNNLNGLRSRQGRHREALAALRETQDFWASREPKHAMQILVLRRNYLSAQLRLAEFEQVEARSHELVRDMDRLLGPGNDLAALQFSMLASYFTQTGQDARAAETYAALFEKAQAEGKLKPESLQEARAEALLARSRANPAAAWRPELEAQLKALSDDAKKPEDEQKTALQTLAEVALAHNDLPLAEACLRPLGRAEQPNSKQLQLEGQMARLRGDLGASRELLGRRVANFEKASETRLTKTWSAHLDLAYTQLLQGDVDAARQSLDLAAQRRPAGLPAKHRLDGVAAQLRQGLAQPRAADSPISASFGAAFL</sequence>
<evidence type="ECO:0000256" key="1">
    <source>
        <dbReference type="ARBA" id="ARBA00022679"/>
    </source>
</evidence>
<dbReference type="SMART" id="SM00220">
    <property type="entry name" value="S_TKc"/>
    <property type="match status" value="1"/>
</dbReference>
<feature type="region of interest" description="Disordered" evidence="6">
    <location>
        <begin position="1"/>
        <end position="83"/>
    </location>
</feature>
<dbReference type="InterPro" id="IPR011990">
    <property type="entry name" value="TPR-like_helical_dom_sf"/>
</dbReference>
<evidence type="ECO:0000313" key="8">
    <source>
        <dbReference type="EMBL" id="MCV2367815.1"/>
    </source>
</evidence>
<feature type="domain" description="Protein kinase" evidence="7">
    <location>
        <begin position="94"/>
        <end position="387"/>
    </location>
</feature>
<reference evidence="8 9" key="1">
    <citation type="submission" date="2021-11" db="EMBL/GenBank/DDBJ databases">
        <authorList>
            <person name="Liang Q."/>
            <person name="Mou H."/>
            <person name="Liu Z."/>
        </authorList>
    </citation>
    <scope>NUCLEOTIDE SEQUENCE [LARGE SCALE GENOMIC DNA]</scope>
    <source>
        <strain evidence="8 9">CHU3</strain>
    </source>
</reference>
<dbReference type="SUPFAM" id="SSF48452">
    <property type="entry name" value="TPR-like"/>
    <property type="match status" value="1"/>
</dbReference>
<dbReference type="PROSITE" id="PS00108">
    <property type="entry name" value="PROTEIN_KINASE_ST"/>
    <property type="match status" value="1"/>
</dbReference>
<evidence type="ECO:0000256" key="4">
    <source>
        <dbReference type="ARBA" id="ARBA00022840"/>
    </source>
</evidence>
<evidence type="ECO:0000256" key="3">
    <source>
        <dbReference type="ARBA" id="ARBA00022777"/>
    </source>
</evidence>
<evidence type="ECO:0000256" key="5">
    <source>
        <dbReference type="PROSITE-ProRule" id="PRU10141"/>
    </source>
</evidence>
<keyword evidence="4 5" id="KW-0067">ATP-binding</keyword>
<dbReference type="CDD" id="cd14014">
    <property type="entry name" value="STKc_PknB_like"/>
    <property type="match status" value="1"/>
</dbReference>
<evidence type="ECO:0000259" key="7">
    <source>
        <dbReference type="PROSITE" id="PS50011"/>
    </source>
</evidence>
<gene>
    <name evidence="8" type="ORF">LNV07_06865</name>
</gene>
<dbReference type="GO" id="GO:0016301">
    <property type="term" value="F:kinase activity"/>
    <property type="evidence" value="ECO:0007669"/>
    <property type="project" value="UniProtKB-KW"/>
</dbReference>
<dbReference type="InterPro" id="IPR011009">
    <property type="entry name" value="Kinase-like_dom_sf"/>
</dbReference>
<name>A0ABT2YCQ2_9BURK</name>
<accession>A0ABT2YCQ2</accession>
<keyword evidence="3 8" id="KW-0418">Kinase</keyword>
<evidence type="ECO:0000313" key="9">
    <source>
        <dbReference type="Proteomes" id="UP001209701"/>
    </source>
</evidence>
<organism evidence="8 9">
    <name type="scientific">Roseateles oligotrophus</name>
    <dbReference type="NCBI Taxonomy" id="1769250"/>
    <lineage>
        <taxon>Bacteria</taxon>
        <taxon>Pseudomonadati</taxon>
        <taxon>Pseudomonadota</taxon>
        <taxon>Betaproteobacteria</taxon>
        <taxon>Burkholderiales</taxon>
        <taxon>Sphaerotilaceae</taxon>
        <taxon>Roseateles</taxon>
    </lineage>
</organism>
<keyword evidence="9" id="KW-1185">Reference proteome</keyword>
<dbReference type="PANTHER" id="PTHR43289">
    <property type="entry name" value="MITOGEN-ACTIVATED PROTEIN KINASE KINASE KINASE 20-RELATED"/>
    <property type="match status" value="1"/>
</dbReference>
<dbReference type="InterPro" id="IPR008271">
    <property type="entry name" value="Ser/Thr_kinase_AS"/>
</dbReference>
<dbReference type="Gene3D" id="1.10.510.10">
    <property type="entry name" value="Transferase(Phosphotransferase) domain 1"/>
    <property type="match status" value="1"/>
</dbReference>
<dbReference type="PROSITE" id="PS00107">
    <property type="entry name" value="PROTEIN_KINASE_ATP"/>
    <property type="match status" value="1"/>
</dbReference>
<dbReference type="InterPro" id="IPR000719">
    <property type="entry name" value="Prot_kinase_dom"/>
</dbReference>
<dbReference type="Gene3D" id="1.25.40.10">
    <property type="entry name" value="Tetratricopeptide repeat domain"/>
    <property type="match status" value="2"/>
</dbReference>
<proteinExistence type="predicted"/>
<dbReference type="Gene3D" id="3.30.200.20">
    <property type="entry name" value="Phosphorylase Kinase, domain 1"/>
    <property type="match status" value="1"/>
</dbReference>
<dbReference type="PROSITE" id="PS50011">
    <property type="entry name" value="PROTEIN_KINASE_DOM"/>
    <property type="match status" value="1"/>
</dbReference>
<dbReference type="Pfam" id="PF00069">
    <property type="entry name" value="Pkinase"/>
    <property type="match status" value="1"/>
</dbReference>
<evidence type="ECO:0000256" key="6">
    <source>
        <dbReference type="SAM" id="MobiDB-lite"/>
    </source>
</evidence>
<dbReference type="PANTHER" id="PTHR43289:SF34">
    <property type="entry name" value="SERINE_THREONINE-PROTEIN KINASE YBDM-RELATED"/>
    <property type="match status" value="1"/>
</dbReference>
<dbReference type="Proteomes" id="UP001209701">
    <property type="component" value="Unassembled WGS sequence"/>
</dbReference>
<dbReference type="InterPro" id="IPR017441">
    <property type="entry name" value="Protein_kinase_ATP_BS"/>
</dbReference>